<keyword evidence="8 12" id="KW-0238">DNA-binding</keyword>
<dbReference type="InterPro" id="IPR004591">
    <property type="entry name" value="Rfa1"/>
</dbReference>
<evidence type="ECO:0000256" key="1">
    <source>
        <dbReference type="ARBA" id="ARBA00004123"/>
    </source>
</evidence>
<dbReference type="InterPro" id="IPR012340">
    <property type="entry name" value="NA-bd_OB-fold"/>
</dbReference>
<dbReference type="InterPro" id="IPR004365">
    <property type="entry name" value="NA-bd_OB_tRNA"/>
</dbReference>
<accession>A0AAW1PZJ2</accession>
<evidence type="ECO:0000313" key="18">
    <source>
        <dbReference type="EMBL" id="KAK9813638.1"/>
    </source>
</evidence>
<dbReference type="Pfam" id="PF04057">
    <property type="entry name" value="Rep-A_N"/>
    <property type="match status" value="1"/>
</dbReference>
<feature type="domain" description="Replication protein A OB" evidence="17">
    <location>
        <begin position="386"/>
        <end position="490"/>
    </location>
</feature>
<comment type="subunit">
    <text evidence="12">Heterotrimer of RPA1, RPA2 and RPA3 (canonical replication protein A complex).</text>
</comment>
<sequence length="810" mass="85462">MAVPQLQPWVWNVYNSTSSHVSGGLVCQVIGVQQMNQQGNPQGGSRYRLGLSDGQLWINAVTTTQLTELVRNNTIRDGSYLRLNDSQLESKNNRKMLILLNLDVLAHGPKFGDPARVEQATGPGGAPQGNQANGNGYHAQPHQQGPPQQNGMRTGGSYGPPQGSSAYGAPQQSNGFGANGYGASGGGSSNQYGGQNQYGAGGGGYGPPAGGGAYGAPQQQQGGYRAPGMGGGAYGAPSTPNYRAGTAPIARDEAPPRFVPIAALNAYQARWTLKARVASKSDLRRYSNARGEGKVFSFDLIDASEGEIRCTAFGDTAVKFYDQIIVGRVITLSKASVRPKKPGNNFNQTRHDHEITLENGTQIQEVADNDGASAGIPKMLYCFKRIEEVENTPPKAMIDIVGVVEMVEPWTTITKKDGTDTTKRPVTLRDQSNRSVELTLWGEYAMNPGEELEAAYKDGHKPILAIKSARVGDFNGRTLSTVSSSSIAVDPDIPEAGALRHWWDSAGGAQAVAAPLTDSSRGSGAGRADRRVFLDTIREEQLGQNGQAAFVAVNAYVGFIRGENMSYPACTLNYAGRQCNKKLTSQGDGGDSWWCERCQSNSAVEWRYMLSAQIQDHTGNNWFTAFQESAPSVMGGVSANDLKSMSQAEFDAAIFRAGFGQYCFKLKIAEDTYNDETRIKLSCMKAEPLDFAKESQMLLQYLDNLDRGLPLLSAAAPPAAANAGPSYGGGGQRSGGGYGQQMGGSAASPWKPNNNSSFGGAGMNSGGGWGGGGGNTGYGGNNSNSYGGGGGYGGNTYGGGGAGNPNNSFF</sequence>
<feature type="compositionally biased region" description="Low complexity" evidence="13">
    <location>
        <begin position="215"/>
        <end position="227"/>
    </location>
</feature>
<evidence type="ECO:0000256" key="8">
    <source>
        <dbReference type="ARBA" id="ARBA00023125"/>
    </source>
</evidence>
<dbReference type="InterPro" id="IPR013955">
    <property type="entry name" value="Rep_factor-A_C"/>
</dbReference>
<dbReference type="FunFam" id="2.40.50.140:FF:000090">
    <property type="entry name" value="Replication protein A subunit"/>
    <property type="match status" value="1"/>
</dbReference>
<dbReference type="CDD" id="cd04474">
    <property type="entry name" value="RPA1_DBD_A"/>
    <property type="match status" value="1"/>
</dbReference>
<dbReference type="InterPro" id="IPR047192">
    <property type="entry name" value="Euk_RPA1_DBD_C"/>
</dbReference>
<evidence type="ECO:0000259" key="16">
    <source>
        <dbReference type="Pfam" id="PF08646"/>
    </source>
</evidence>
<dbReference type="Pfam" id="PF08646">
    <property type="entry name" value="Rep_fac-A_C"/>
    <property type="match status" value="1"/>
</dbReference>
<dbReference type="FunFam" id="2.40.50.140:FF:000064">
    <property type="entry name" value="Replication protein A subunit"/>
    <property type="match status" value="1"/>
</dbReference>
<feature type="region of interest" description="Disordered" evidence="13">
    <location>
        <begin position="211"/>
        <end position="237"/>
    </location>
</feature>
<gene>
    <name evidence="18" type="ORF">WJX73_001046</name>
</gene>
<evidence type="ECO:0000256" key="6">
    <source>
        <dbReference type="ARBA" id="ARBA00022771"/>
    </source>
</evidence>
<dbReference type="Pfam" id="PF16900">
    <property type="entry name" value="REPA_OB_2"/>
    <property type="match status" value="1"/>
</dbReference>
<evidence type="ECO:0000256" key="3">
    <source>
        <dbReference type="ARBA" id="ARBA00022705"/>
    </source>
</evidence>
<dbReference type="SUPFAM" id="SSF50249">
    <property type="entry name" value="Nucleic acid-binding proteins"/>
    <property type="match status" value="4"/>
</dbReference>
<evidence type="ECO:0000256" key="10">
    <source>
        <dbReference type="ARBA" id="ARBA00023204"/>
    </source>
</evidence>
<keyword evidence="5" id="KW-0227">DNA damage</keyword>
<keyword evidence="7 12" id="KW-0862">Zinc</keyword>
<dbReference type="CDD" id="cd04475">
    <property type="entry name" value="RPA1_DBD_B"/>
    <property type="match status" value="1"/>
</dbReference>
<dbReference type="GO" id="GO:0006310">
    <property type="term" value="P:DNA recombination"/>
    <property type="evidence" value="ECO:0007669"/>
    <property type="project" value="UniProtKB-KW"/>
</dbReference>
<feature type="domain" description="Replication factor-A protein 1 N-terminal" evidence="15">
    <location>
        <begin position="20"/>
        <end position="106"/>
    </location>
</feature>
<dbReference type="GO" id="GO:0008270">
    <property type="term" value="F:zinc ion binding"/>
    <property type="evidence" value="ECO:0007669"/>
    <property type="project" value="UniProtKB-KW"/>
</dbReference>
<feature type="compositionally biased region" description="Low complexity" evidence="13">
    <location>
        <begin position="128"/>
        <end position="149"/>
    </location>
</feature>
<keyword evidence="9" id="KW-0233">DNA recombination</keyword>
<evidence type="ECO:0000256" key="11">
    <source>
        <dbReference type="ARBA" id="ARBA00023242"/>
    </source>
</evidence>
<feature type="domain" description="OB" evidence="14">
    <location>
        <begin position="271"/>
        <end position="341"/>
    </location>
</feature>
<feature type="region of interest" description="Disordered" evidence="13">
    <location>
        <begin position="113"/>
        <end position="173"/>
    </location>
</feature>
<dbReference type="Pfam" id="PF01336">
    <property type="entry name" value="tRNA_anti-codon"/>
    <property type="match status" value="1"/>
</dbReference>
<protein>
    <recommendedName>
        <fullName evidence="12">Replication protein A subunit</fullName>
    </recommendedName>
</protein>
<proteinExistence type="inferred from homology"/>
<keyword evidence="19" id="KW-1185">Reference proteome</keyword>
<reference evidence="18 19" key="1">
    <citation type="journal article" date="2024" name="Nat. Commun.">
        <title>Phylogenomics reveals the evolutionary origins of lichenization in chlorophyte algae.</title>
        <authorList>
            <person name="Puginier C."/>
            <person name="Libourel C."/>
            <person name="Otte J."/>
            <person name="Skaloud P."/>
            <person name="Haon M."/>
            <person name="Grisel S."/>
            <person name="Petersen M."/>
            <person name="Berrin J.G."/>
            <person name="Delaux P.M."/>
            <person name="Dal Grande F."/>
            <person name="Keller J."/>
        </authorList>
    </citation>
    <scope>NUCLEOTIDE SEQUENCE [LARGE SCALE GENOMIC DNA]</scope>
    <source>
        <strain evidence="18 19">SAG 2036</strain>
    </source>
</reference>
<evidence type="ECO:0000259" key="15">
    <source>
        <dbReference type="Pfam" id="PF04057"/>
    </source>
</evidence>
<keyword evidence="3 12" id="KW-0235">DNA replication</keyword>
<dbReference type="FunFam" id="2.40.50.140:FF:000041">
    <property type="entry name" value="Replication protein A subunit"/>
    <property type="match status" value="1"/>
</dbReference>
<dbReference type="GO" id="GO:0006281">
    <property type="term" value="P:DNA repair"/>
    <property type="evidence" value="ECO:0007669"/>
    <property type="project" value="UniProtKB-KW"/>
</dbReference>
<keyword evidence="11 12" id="KW-0539">Nucleus</keyword>
<evidence type="ECO:0000256" key="4">
    <source>
        <dbReference type="ARBA" id="ARBA00022723"/>
    </source>
</evidence>
<dbReference type="AlphaFoldDB" id="A0AAW1PZJ2"/>
<evidence type="ECO:0000259" key="17">
    <source>
        <dbReference type="Pfam" id="PF16900"/>
    </source>
</evidence>
<evidence type="ECO:0000256" key="9">
    <source>
        <dbReference type="ARBA" id="ARBA00023172"/>
    </source>
</evidence>
<comment type="caution">
    <text evidence="18">The sequence shown here is derived from an EMBL/GenBank/DDBJ whole genome shotgun (WGS) entry which is preliminary data.</text>
</comment>
<dbReference type="Gene3D" id="2.40.50.140">
    <property type="entry name" value="Nucleic acid-binding proteins"/>
    <property type="match status" value="4"/>
</dbReference>
<dbReference type="PANTHER" id="PTHR47165">
    <property type="entry name" value="OS03G0429900 PROTEIN"/>
    <property type="match status" value="1"/>
</dbReference>
<dbReference type="CDD" id="cd04476">
    <property type="entry name" value="RPA1_DBD_C"/>
    <property type="match status" value="1"/>
</dbReference>
<dbReference type="GO" id="GO:0006260">
    <property type="term" value="P:DNA replication"/>
    <property type="evidence" value="ECO:0007669"/>
    <property type="project" value="UniProtKB-KW"/>
</dbReference>
<evidence type="ECO:0000256" key="12">
    <source>
        <dbReference type="RuleBase" id="RU364130"/>
    </source>
</evidence>
<dbReference type="EMBL" id="JALJOQ010000003">
    <property type="protein sequence ID" value="KAK9813638.1"/>
    <property type="molecule type" value="Genomic_DNA"/>
</dbReference>
<dbReference type="InterPro" id="IPR007199">
    <property type="entry name" value="Rep_factor-A_N"/>
</dbReference>
<organism evidence="18 19">
    <name type="scientific">Symbiochloris irregularis</name>
    <dbReference type="NCBI Taxonomy" id="706552"/>
    <lineage>
        <taxon>Eukaryota</taxon>
        <taxon>Viridiplantae</taxon>
        <taxon>Chlorophyta</taxon>
        <taxon>core chlorophytes</taxon>
        <taxon>Trebouxiophyceae</taxon>
        <taxon>Trebouxiales</taxon>
        <taxon>Trebouxiaceae</taxon>
        <taxon>Symbiochloris</taxon>
    </lineage>
</organism>
<comment type="similarity">
    <text evidence="2 12">Belongs to the replication factor A protein 1 family.</text>
</comment>
<dbReference type="Proteomes" id="UP001465755">
    <property type="component" value="Unassembled WGS sequence"/>
</dbReference>
<dbReference type="GO" id="GO:0003677">
    <property type="term" value="F:DNA binding"/>
    <property type="evidence" value="ECO:0007669"/>
    <property type="project" value="UniProtKB-KW"/>
</dbReference>
<feature type="domain" description="Replication factor A C-terminal" evidence="16">
    <location>
        <begin position="550"/>
        <end position="698"/>
    </location>
</feature>
<evidence type="ECO:0000256" key="7">
    <source>
        <dbReference type="ARBA" id="ARBA00022833"/>
    </source>
</evidence>
<dbReference type="PANTHER" id="PTHR47165:SF4">
    <property type="entry name" value="OS03G0429900 PROTEIN"/>
    <property type="match status" value="1"/>
</dbReference>
<comment type="function">
    <text evidence="12">Component of the replication protein A complex (RPA) required for DNA recombination, repair and replication. The activity of RPA is mediated by single-stranded DNA binding and protein interactions. Probably involved in repair of double-strand DNA breaks (DSBs) induced by genotoxic stresses.</text>
</comment>
<dbReference type="NCBIfam" id="TIGR00617">
    <property type="entry name" value="rpa1"/>
    <property type="match status" value="1"/>
</dbReference>
<keyword evidence="6 12" id="KW-0863">Zinc-finger</keyword>
<evidence type="ECO:0000256" key="13">
    <source>
        <dbReference type="SAM" id="MobiDB-lite"/>
    </source>
</evidence>
<evidence type="ECO:0000313" key="19">
    <source>
        <dbReference type="Proteomes" id="UP001465755"/>
    </source>
</evidence>
<keyword evidence="10" id="KW-0234">DNA repair</keyword>
<evidence type="ECO:0000256" key="5">
    <source>
        <dbReference type="ARBA" id="ARBA00022763"/>
    </source>
</evidence>
<dbReference type="InterPro" id="IPR031657">
    <property type="entry name" value="REPA_OB_2"/>
</dbReference>
<keyword evidence="4 12" id="KW-0479">Metal-binding</keyword>
<dbReference type="GO" id="GO:0005634">
    <property type="term" value="C:nucleus"/>
    <property type="evidence" value="ECO:0007669"/>
    <property type="project" value="UniProtKB-SubCell"/>
</dbReference>
<name>A0AAW1PZJ2_9CHLO</name>
<evidence type="ECO:0000259" key="14">
    <source>
        <dbReference type="Pfam" id="PF01336"/>
    </source>
</evidence>
<feature type="compositionally biased region" description="Gly residues" evidence="13">
    <location>
        <begin position="726"/>
        <end position="742"/>
    </location>
</feature>
<evidence type="ECO:0000256" key="2">
    <source>
        <dbReference type="ARBA" id="ARBA00005690"/>
    </source>
</evidence>
<feature type="region of interest" description="Disordered" evidence="13">
    <location>
        <begin position="722"/>
        <end position="761"/>
    </location>
</feature>
<comment type="subcellular location">
    <subcellularLocation>
        <location evidence="1 12">Nucleus</location>
    </subcellularLocation>
</comment>